<reference evidence="1 2" key="1">
    <citation type="submission" date="2019-11" db="EMBL/GenBank/DDBJ databases">
        <title>Characterization of a novel member of the family Ackermannviridae.</title>
        <authorList>
            <person name="Maina A.N."/>
            <person name="Mwaura F.B."/>
            <person name="Jumba M."/>
        </authorList>
    </citation>
    <scope>NUCLEOTIDE SEQUENCE [LARGE SCALE GENOMIC DNA]</scope>
</reference>
<dbReference type="EMBL" id="MN718199">
    <property type="protein sequence ID" value="QGZ16114.1"/>
    <property type="molecule type" value="Genomic_DNA"/>
</dbReference>
<keyword evidence="2" id="KW-1185">Reference proteome</keyword>
<gene>
    <name evidence="1" type="ORF">Kuja_1230</name>
</gene>
<dbReference type="Proteomes" id="UP000433471">
    <property type="component" value="Segment"/>
</dbReference>
<organism evidence="1 2">
    <name type="scientific">Vibrio phage vB_VchM_Kuja</name>
    <dbReference type="NCBI Taxonomy" id="2686437"/>
    <lineage>
        <taxon>Viruses</taxon>
        <taxon>Duplodnaviria</taxon>
        <taxon>Heunggongvirae</taxon>
        <taxon>Uroviricota</taxon>
        <taxon>Caudoviricetes</taxon>
        <taxon>Pantevenvirales</taxon>
        <taxon>Ackermannviridae</taxon>
        <taxon>Kujavirus</taxon>
        <taxon>Kujavirus kuja</taxon>
    </lineage>
</organism>
<protein>
    <submittedName>
        <fullName evidence="1">Uncharacterized protein</fullName>
    </submittedName>
</protein>
<name>A0A6B9J7T6_9CAUD</name>
<proteinExistence type="predicted"/>
<evidence type="ECO:0000313" key="1">
    <source>
        <dbReference type="EMBL" id="QGZ16114.1"/>
    </source>
</evidence>
<evidence type="ECO:0000313" key="2">
    <source>
        <dbReference type="Proteomes" id="UP000433471"/>
    </source>
</evidence>
<sequence length="145" mass="16692">MKIQVNPILVKYIKENGVDFVSYMRAVLAKRDQIENFDVQVVDGEPSTLIVIPECGPELNFGSFDLGKEIIDNFFEFNRIRSAAFYDLLPNIGYSKFFPVEKTASKFCVARAEGLLYKNEDRWVMISKLVEQVEQVLEQINSEEI</sequence>
<accession>A0A6B9J7T6</accession>